<keyword evidence="2" id="KW-1185">Reference proteome</keyword>
<sequence>MDWYKSKVAAIIMPTKTVEPSCMVRQNRIWQGMFPQNDMKSLLPIVPVSVHILTYDLGVPIFQSQYQLRIQLDQNSVAWSIIFIGNNIHEVWLTHEDFKQNSLHYVKPRSHILRIVSSVPAQPFLLCFLHFYIVRTMNQVLIYQNYPKTTNIHQNWNKLTWFAIQKCRFEGTTPIPDIDISLHFITLNQRYPGISSKLLWPVNRIARANAVFFGEVKPIYKNWLTTPDLAMGFHNPQSATGKANNSIID</sequence>
<dbReference type="AlphaFoldDB" id="A0AAN9KBA6"/>
<organism evidence="1 2">
    <name type="scientific">Canavalia gladiata</name>
    <name type="common">Sword bean</name>
    <name type="synonym">Dolichos gladiatus</name>
    <dbReference type="NCBI Taxonomy" id="3824"/>
    <lineage>
        <taxon>Eukaryota</taxon>
        <taxon>Viridiplantae</taxon>
        <taxon>Streptophyta</taxon>
        <taxon>Embryophyta</taxon>
        <taxon>Tracheophyta</taxon>
        <taxon>Spermatophyta</taxon>
        <taxon>Magnoliopsida</taxon>
        <taxon>eudicotyledons</taxon>
        <taxon>Gunneridae</taxon>
        <taxon>Pentapetalae</taxon>
        <taxon>rosids</taxon>
        <taxon>fabids</taxon>
        <taxon>Fabales</taxon>
        <taxon>Fabaceae</taxon>
        <taxon>Papilionoideae</taxon>
        <taxon>50 kb inversion clade</taxon>
        <taxon>NPAAA clade</taxon>
        <taxon>indigoferoid/millettioid clade</taxon>
        <taxon>Phaseoleae</taxon>
        <taxon>Canavalia</taxon>
    </lineage>
</organism>
<comment type="caution">
    <text evidence="1">The sequence shown here is derived from an EMBL/GenBank/DDBJ whole genome shotgun (WGS) entry which is preliminary data.</text>
</comment>
<gene>
    <name evidence="1" type="ORF">VNO77_37647</name>
</gene>
<protein>
    <submittedName>
        <fullName evidence="1">Uncharacterized protein</fullName>
    </submittedName>
</protein>
<reference evidence="1 2" key="1">
    <citation type="submission" date="2024-01" db="EMBL/GenBank/DDBJ databases">
        <title>The genomes of 5 underutilized Papilionoideae crops provide insights into root nodulation and disease resistanc.</title>
        <authorList>
            <person name="Jiang F."/>
        </authorList>
    </citation>
    <scope>NUCLEOTIDE SEQUENCE [LARGE SCALE GENOMIC DNA]</scope>
    <source>
        <strain evidence="1">LVBAO_FW01</strain>
        <tissue evidence="1">Leaves</tissue>
    </source>
</reference>
<evidence type="ECO:0000313" key="1">
    <source>
        <dbReference type="EMBL" id="KAK7313168.1"/>
    </source>
</evidence>
<name>A0AAN9KBA6_CANGL</name>
<proteinExistence type="predicted"/>
<dbReference type="EMBL" id="JAYMYQ010000009">
    <property type="protein sequence ID" value="KAK7313168.1"/>
    <property type="molecule type" value="Genomic_DNA"/>
</dbReference>
<dbReference type="Proteomes" id="UP001367508">
    <property type="component" value="Unassembled WGS sequence"/>
</dbReference>
<evidence type="ECO:0000313" key="2">
    <source>
        <dbReference type="Proteomes" id="UP001367508"/>
    </source>
</evidence>
<accession>A0AAN9KBA6</accession>